<dbReference type="Gene3D" id="3.30.420.10">
    <property type="entry name" value="Ribonuclease H-like superfamily/Ribonuclease H"/>
    <property type="match status" value="1"/>
</dbReference>
<comment type="caution">
    <text evidence="4">The sequence shown here is derived from an EMBL/GenBank/DDBJ whole genome shotgun (WGS) entry which is preliminary data.</text>
</comment>
<evidence type="ECO:0000313" key="5">
    <source>
        <dbReference type="Proteomes" id="UP001460888"/>
    </source>
</evidence>
<evidence type="ECO:0000256" key="2">
    <source>
        <dbReference type="ARBA" id="ARBA00022839"/>
    </source>
</evidence>
<dbReference type="InterPro" id="IPR013520">
    <property type="entry name" value="Ribonucl_H"/>
</dbReference>
<dbReference type="CDD" id="cd06130">
    <property type="entry name" value="DNA_pol_III_epsilon_like"/>
    <property type="match status" value="1"/>
</dbReference>
<dbReference type="InterPro" id="IPR012337">
    <property type="entry name" value="RNaseH-like_sf"/>
</dbReference>
<keyword evidence="5" id="KW-1185">Reference proteome</keyword>
<name>A0ABV2B1H6_9GAMM</name>
<accession>A0ABV2B1H6</accession>
<keyword evidence="2" id="KW-0269">Exonuclease</keyword>
<dbReference type="Proteomes" id="UP001460888">
    <property type="component" value="Unassembled WGS sequence"/>
</dbReference>
<gene>
    <name evidence="4" type="ORF">SADO_08997</name>
</gene>
<reference evidence="4 5" key="1">
    <citation type="submission" date="2013-03" db="EMBL/GenBank/DDBJ databases">
        <title>Salinisphaera dokdonensis CL-ES53 Genome Sequencing.</title>
        <authorList>
            <person name="Li C."/>
            <person name="Lai Q."/>
            <person name="Shao Z."/>
        </authorList>
    </citation>
    <scope>NUCLEOTIDE SEQUENCE [LARGE SCALE GENOMIC DNA]</scope>
    <source>
        <strain evidence="4 5">CL-ES53</strain>
    </source>
</reference>
<keyword evidence="1" id="KW-0540">Nuclease</keyword>
<proteinExistence type="predicted"/>
<dbReference type="Pfam" id="PF00929">
    <property type="entry name" value="RNase_T"/>
    <property type="match status" value="1"/>
</dbReference>
<evidence type="ECO:0000259" key="3">
    <source>
        <dbReference type="SMART" id="SM00479"/>
    </source>
</evidence>
<dbReference type="RefSeq" id="WP_353110871.1">
    <property type="nucleotide sequence ID" value="NZ_APND01000002.1"/>
</dbReference>
<evidence type="ECO:0000313" key="4">
    <source>
        <dbReference type="EMBL" id="MES1929382.1"/>
    </source>
</evidence>
<organism evidence="4 5">
    <name type="scientific">Salinisphaera dokdonensis CL-ES53</name>
    <dbReference type="NCBI Taxonomy" id="1304272"/>
    <lineage>
        <taxon>Bacteria</taxon>
        <taxon>Pseudomonadati</taxon>
        <taxon>Pseudomonadota</taxon>
        <taxon>Gammaproteobacteria</taxon>
        <taxon>Salinisphaerales</taxon>
        <taxon>Salinisphaeraceae</taxon>
        <taxon>Salinisphaera</taxon>
    </lineage>
</organism>
<keyword evidence="2" id="KW-0378">Hydrolase</keyword>
<dbReference type="PANTHER" id="PTHR30231">
    <property type="entry name" value="DNA POLYMERASE III SUBUNIT EPSILON"/>
    <property type="match status" value="1"/>
</dbReference>
<dbReference type="EMBL" id="APND01000002">
    <property type="protein sequence ID" value="MES1929382.1"/>
    <property type="molecule type" value="Genomic_DNA"/>
</dbReference>
<evidence type="ECO:0000256" key="1">
    <source>
        <dbReference type="ARBA" id="ARBA00022722"/>
    </source>
</evidence>
<feature type="domain" description="Exonuclease" evidence="3">
    <location>
        <begin position="16"/>
        <end position="180"/>
    </location>
</feature>
<dbReference type="PANTHER" id="PTHR30231:SF42">
    <property type="entry name" value="EXONUCLEASE"/>
    <property type="match status" value="1"/>
</dbReference>
<dbReference type="InterPro" id="IPR036397">
    <property type="entry name" value="RNaseH_sf"/>
</dbReference>
<dbReference type="SUPFAM" id="SSF53098">
    <property type="entry name" value="Ribonuclease H-like"/>
    <property type="match status" value="1"/>
</dbReference>
<dbReference type="SMART" id="SM00479">
    <property type="entry name" value="EXOIII"/>
    <property type="match status" value="1"/>
</dbReference>
<sequence>MAQPIEAPVRAARAPDFIALDVETANNDAGSICQIGFATFADGALVENWSWLINPHTWFSGHNIAIHGIRAADVADAPGWDECYDEIAALLAGRIVVSHTAFDVTATARACARYDLPLLGAQWLDSARVARRAFSQFAKRGWGLASLSEHLKIDFAHHDAGEDARAAGLVVLAAVEASGRSVADWLTDAHRPLREFV</sequence>
<protein>
    <submittedName>
        <fullName evidence="4">Type III DNA polymerase PolC</fullName>
    </submittedName>
</protein>